<dbReference type="RefSeq" id="WP_340340162.1">
    <property type="nucleotide sequence ID" value="NZ_JBBKZS010000074.1"/>
</dbReference>
<organism evidence="2 3">
    <name type="scientific">Variovorax robiniae</name>
    <dbReference type="NCBI Taxonomy" id="1836199"/>
    <lineage>
        <taxon>Bacteria</taxon>
        <taxon>Pseudomonadati</taxon>
        <taxon>Pseudomonadota</taxon>
        <taxon>Betaproteobacteria</taxon>
        <taxon>Burkholderiales</taxon>
        <taxon>Comamonadaceae</taxon>
        <taxon>Variovorax</taxon>
    </lineage>
</organism>
<dbReference type="InterPro" id="IPR024534">
    <property type="entry name" value="JetD_C"/>
</dbReference>
<dbReference type="Proteomes" id="UP001367030">
    <property type="component" value="Unassembled WGS sequence"/>
</dbReference>
<evidence type="ECO:0000259" key="1">
    <source>
        <dbReference type="Pfam" id="PF09983"/>
    </source>
</evidence>
<feature type="domain" description="Wadjet protein JetD C-terminal" evidence="1">
    <location>
        <begin position="21"/>
        <end position="193"/>
    </location>
</feature>
<proteinExistence type="predicted"/>
<keyword evidence="3" id="KW-1185">Reference proteome</keyword>
<comment type="caution">
    <text evidence="2">The sequence shown here is derived from an EMBL/GenBank/DDBJ whole genome shotgun (WGS) entry which is preliminary data.</text>
</comment>
<dbReference type="EMBL" id="JBBKZS010000074">
    <property type="protein sequence ID" value="MEJ8860136.1"/>
    <property type="molecule type" value="Genomic_DNA"/>
</dbReference>
<dbReference type="Pfam" id="PF09983">
    <property type="entry name" value="JetD_C"/>
    <property type="match status" value="1"/>
</dbReference>
<accession>A0ABU8XKT9</accession>
<gene>
    <name evidence="2" type="ORF">WKW79_36810</name>
</gene>
<name>A0ABU8XKT9_9BURK</name>
<sequence length="223" mass="25040">MDVLQGIRGDGAPRDFYETCGLQRPVHRLRVRVLCPKLRTHIGGLRDFEAPADEIALLPLRPRVVVIVENLETGVALPDMPGCVALMKLGNAVGVLDRLPWLQGISVIYWGDVDTHGFAMLDRARRVLPRLRSGLMDEQTLLPYLHLAVEEKVQCPVAEMPRLTTSERIVYDGLRQHRWGKNLRLEQERLPRKLGIAALEDASLPFGLSDSSVATERRVDLSQ</sequence>
<protein>
    <submittedName>
        <fullName evidence="2">DUF2220 domain-containing protein</fullName>
    </submittedName>
</protein>
<evidence type="ECO:0000313" key="2">
    <source>
        <dbReference type="EMBL" id="MEJ8860136.1"/>
    </source>
</evidence>
<reference evidence="2 3" key="1">
    <citation type="submission" date="2024-03" db="EMBL/GenBank/DDBJ databases">
        <title>Novel species of the genus Variovorax.</title>
        <authorList>
            <person name="Liu Q."/>
            <person name="Xin Y.-H."/>
        </authorList>
    </citation>
    <scope>NUCLEOTIDE SEQUENCE [LARGE SCALE GENOMIC DNA]</scope>
    <source>
        <strain evidence="2 3">KACC 18901</strain>
    </source>
</reference>
<evidence type="ECO:0000313" key="3">
    <source>
        <dbReference type="Proteomes" id="UP001367030"/>
    </source>
</evidence>